<feature type="region of interest" description="Disordered" evidence="15">
    <location>
        <begin position="1490"/>
        <end position="1529"/>
    </location>
</feature>
<keyword evidence="18" id="KW-1185">Reference proteome</keyword>
<organism evidence="17 18">
    <name type="scientific">Scopus umbretta</name>
    <name type="common">Hammerkop</name>
    <dbReference type="NCBI Taxonomy" id="33581"/>
    <lineage>
        <taxon>Eukaryota</taxon>
        <taxon>Metazoa</taxon>
        <taxon>Chordata</taxon>
        <taxon>Craniata</taxon>
        <taxon>Vertebrata</taxon>
        <taxon>Euteleostomi</taxon>
        <taxon>Archelosauria</taxon>
        <taxon>Archosauria</taxon>
        <taxon>Dinosauria</taxon>
        <taxon>Saurischia</taxon>
        <taxon>Theropoda</taxon>
        <taxon>Coelurosauria</taxon>
        <taxon>Aves</taxon>
        <taxon>Neognathae</taxon>
        <taxon>Neoaves</taxon>
        <taxon>Aequornithes</taxon>
        <taxon>Pelecaniformes</taxon>
        <taxon>Scopidae</taxon>
        <taxon>Scopus</taxon>
    </lineage>
</organism>
<feature type="region of interest" description="Disordered" evidence="15">
    <location>
        <begin position="888"/>
        <end position="1014"/>
    </location>
</feature>
<dbReference type="GO" id="GO:0000993">
    <property type="term" value="F:RNA polymerase II complex binding"/>
    <property type="evidence" value="ECO:0007669"/>
    <property type="project" value="InterPro"/>
</dbReference>
<feature type="compositionally biased region" description="Basic and acidic residues" evidence="15">
    <location>
        <begin position="375"/>
        <end position="416"/>
    </location>
</feature>
<evidence type="ECO:0000256" key="4">
    <source>
        <dbReference type="ARBA" id="ARBA00022553"/>
    </source>
</evidence>
<dbReference type="InterPro" id="IPR008942">
    <property type="entry name" value="ENTH_VHS"/>
</dbReference>
<evidence type="ECO:0000256" key="10">
    <source>
        <dbReference type="ARBA" id="ARBA00057101"/>
    </source>
</evidence>
<keyword evidence="4" id="KW-0597">Phosphoprotein</keyword>
<feature type="non-terminal residue" evidence="17">
    <location>
        <position position="1529"/>
    </location>
</feature>
<comment type="subcellular location">
    <subcellularLocation>
        <location evidence="1">Nucleus</location>
    </subcellularLocation>
</comment>
<feature type="compositionally biased region" description="Basic residues" evidence="15">
    <location>
        <begin position="469"/>
        <end position="480"/>
    </location>
</feature>
<evidence type="ECO:0000256" key="8">
    <source>
        <dbReference type="ARBA" id="ARBA00023054"/>
    </source>
</evidence>
<gene>
    <name evidence="17" type="primary">Pcf11</name>
    <name evidence="17" type="ORF">SCOUMB_R05655</name>
</gene>
<comment type="function">
    <text evidence="10">Component of pre-mRNA cleavage complex II, which promotes transcription termination by RNA polymerase II.</text>
</comment>
<evidence type="ECO:0000256" key="5">
    <source>
        <dbReference type="ARBA" id="ARBA00022664"/>
    </source>
</evidence>
<proteinExistence type="predicted"/>
<dbReference type="Pfam" id="PF11526">
    <property type="entry name" value="Pfc11_Clp1_ID"/>
    <property type="match status" value="1"/>
</dbReference>
<dbReference type="Pfam" id="PF20827">
    <property type="entry name" value="PCF11_charged"/>
    <property type="match status" value="1"/>
</dbReference>
<dbReference type="InterPro" id="IPR045154">
    <property type="entry name" value="PCF11-like"/>
</dbReference>
<dbReference type="GO" id="GO:0003729">
    <property type="term" value="F:mRNA binding"/>
    <property type="evidence" value="ECO:0007669"/>
    <property type="project" value="InterPro"/>
</dbReference>
<dbReference type="InterPro" id="IPR048830">
    <property type="entry name" value="PCF11_helical"/>
</dbReference>
<feature type="compositionally biased region" description="Acidic residues" evidence="15">
    <location>
        <begin position="1278"/>
        <end position="1287"/>
    </location>
</feature>
<feature type="compositionally biased region" description="Basic and acidic residues" evidence="15">
    <location>
        <begin position="286"/>
        <end position="297"/>
    </location>
</feature>
<dbReference type="Pfam" id="PF04818">
    <property type="entry name" value="CID"/>
    <property type="match status" value="1"/>
</dbReference>
<evidence type="ECO:0000256" key="13">
    <source>
        <dbReference type="ARBA" id="ARBA00083113"/>
    </source>
</evidence>
<name>A0A7L4I6Z2_SCOUM</name>
<keyword evidence="8 14" id="KW-0175">Coiled coil</keyword>
<keyword evidence="7" id="KW-0007">Acetylation</keyword>
<feature type="compositionally biased region" description="Basic and acidic residues" evidence="15">
    <location>
        <begin position="306"/>
        <end position="316"/>
    </location>
</feature>
<reference evidence="17 18" key="1">
    <citation type="submission" date="2020-02" db="EMBL/GenBank/DDBJ databases">
        <title>Bird 10,000 Genomes (B10K) Project - Family phase.</title>
        <authorList>
            <person name="Zhang G."/>
        </authorList>
    </citation>
    <scope>NUCLEOTIDE SEQUENCE [LARGE SCALE GENOMIC DNA]</scope>
    <source>
        <strain evidence="17">B10K-DU-002-70</strain>
        <tissue evidence="17">Muscle</tissue>
    </source>
</reference>
<accession>A0A7L4I6Z2</accession>
<feature type="compositionally biased region" description="Basic and acidic residues" evidence="15">
    <location>
        <begin position="341"/>
        <end position="363"/>
    </location>
</feature>
<evidence type="ECO:0000313" key="17">
    <source>
        <dbReference type="EMBL" id="NXX61144.1"/>
    </source>
</evidence>
<keyword evidence="6" id="KW-0832">Ubl conjugation</keyword>
<dbReference type="Pfam" id="PF20844">
    <property type="entry name" value="PCF11_RFEG_rpt"/>
    <property type="match status" value="2"/>
</dbReference>
<evidence type="ECO:0000256" key="2">
    <source>
        <dbReference type="ARBA" id="ARBA00022481"/>
    </source>
</evidence>
<dbReference type="InterPro" id="IPR048832">
    <property type="entry name" value="PCF11_charged"/>
</dbReference>
<keyword evidence="2" id="KW-0488">Methylation</keyword>
<dbReference type="PROSITE" id="PS51391">
    <property type="entry name" value="CID"/>
    <property type="match status" value="1"/>
</dbReference>
<dbReference type="PANTHER" id="PTHR15921">
    <property type="entry name" value="PRE-MRNA CLEAVAGE COMPLEX II"/>
    <property type="match status" value="1"/>
</dbReference>
<dbReference type="EMBL" id="VZTL01061888">
    <property type="protein sequence ID" value="NXX61144.1"/>
    <property type="molecule type" value="Genomic_DNA"/>
</dbReference>
<feature type="compositionally biased region" description="Low complexity" evidence="15">
    <location>
        <begin position="364"/>
        <end position="374"/>
    </location>
</feature>
<evidence type="ECO:0000256" key="15">
    <source>
        <dbReference type="SAM" id="MobiDB-lite"/>
    </source>
</evidence>
<dbReference type="Pfam" id="PF20845">
    <property type="entry name" value="Pcf11_helical"/>
    <property type="match status" value="1"/>
</dbReference>
<evidence type="ECO:0000256" key="9">
    <source>
        <dbReference type="ARBA" id="ARBA00023242"/>
    </source>
</evidence>
<dbReference type="InterPro" id="IPR047415">
    <property type="entry name" value="Pcf11_CID"/>
</dbReference>
<dbReference type="Proteomes" id="UP000539032">
    <property type="component" value="Unassembled WGS sequence"/>
</dbReference>
<dbReference type="SUPFAM" id="SSF48464">
    <property type="entry name" value="ENTH/VHS domain"/>
    <property type="match status" value="1"/>
</dbReference>
<dbReference type="GO" id="GO:0005737">
    <property type="term" value="C:cytoplasm"/>
    <property type="evidence" value="ECO:0007669"/>
    <property type="project" value="TreeGrafter"/>
</dbReference>
<feature type="region of interest" description="Disordered" evidence="15">
    <location>
        <begin position="247"/>
        <end position="656"/>
    </location>
</feature>
<protein>
    <recommendedName>
        <fullName evidence="12">Pre-mRNA cleavage complex 2 protein Pcf11</fullName>
    </recommendedName>
    <alternativeName>
        <fullName evidence="13">Pre-mRNA cleavage complex II protein Pcf11</fullName>
    </alternativeName>
</protein>
<sequence length="1529" mass="168144">MSAPESSAGSSEAREDACRDYQSSLEDLTFNSKPHINMLTILAEENVPFAKDIVSLIEAQIAKAPASEKLPVMYLMDSIVKNVGREYLTAFTKNLVATFICVFEKVDENTRKSLFKLRSTWDDIFPLKKLYALDVRVNSLDPAWPIKPLPPNVNTSSIHVNPKFLNKSPEESTAPTSAVTSGASTPPAVPEIQKNLTQEQLIRQQLLAKQKQLLELQQKKLELELEQTKAQLAVSLSVQQGSSTIASVPAPSKQHMSPAPHMTVKPPHQTAVQSEKTKPSPSPPLHDIKIVNRDPRLNRMAQHSSHTKDQSHRKEFPPNTASQSDTKTNKTTLAEKQNSTKQEKLKASEKTQKKELDQSEAKSKSPSPLKNKLPNTKDTKTQECESTKASEISKRDPRLKRHLQDKSDGKEEEVKEKRRNTEKKEKEEHKTCEHRPVGSRNKVINGAVQKQDTTTEESEKQGGKQGRSSCRKRSRSRSPKARSPSTHSPKRRERRSPKRRLRSLSPTSSTPKIGKIRPIGPKQSHAEEGTQAARDERNSNKRNVKQEVRDPRRVKKAQEDRPQEAASQHSTKASPDPKENAENWQGSKSGKRWKSGWEENKNSQQNEEHQALGKSPHQRHRENWPAGKGILSPRAPKQQHRLSVDANLQIPKELTSASKRELLKKANERLTSGEITQDEFLMVAHQIRQLFQYQEGKHRCVREEPRSPFSERFKRARYEDPEKAPFPESPGSRFGGIEAKQRISALMEDRPLFDGSPRQAAARVGVDGQGSPFVDGPAAGSSSRIDGPPGQAAMRFEGPLVGAGASQFDGPLAGAGGAGALRFDGPPGQLAGALRFEGPPGQVGGGGPLRFEGPLGQIGGPLRFEGPAGQPVGGPRFEGPGVGLRFEGPRGQPSGGLRFEGPHGQPMGPRGQPGGGLRFEGPHGQPLGPHGQPGGGLRFEGPHLQPLGPHGQPGGGLRFEGPHGQPMGPHGPSGGGLRFEGPHGPSAGGLRLEGPHGQPGVGPRLIDGPVHQGAGGLRFDGPLGRAGPRFDGCHAAGFDGQPGQLSLLQRFDGIHGQPGPRFERAPGQQAQPRFDTAIPQRFDGPHQPASRFDLPLGLQGARFENVANHPASRLEMSPYGQGGPFVEHPGQGYNGPSHGMQFQRPDIFDGSPGPNFNGPAGPGAQNFPLRAAGHYFDEKSLQGPQYGNFNNMPMGSNQVSLMSAQPGPYGQGQQYLPNPGSFVQNPAGALPHSYPDNHLGQLDVNELFAKLLSTGILKLSKTDSTSAQVNETSSQPAAEEEDDDQNEDQNVPDLTNFTVEELRQRYDSVINRLYTGIQCYSCGMRFTTSQTDVYADHLDWHYRQNRTEKDVSRKITHRRWYYSLTDWIEFEEIADLEERAKSQFFEKAHEEVVLKTQEAAKEKEFQSVPAGPAGAVESCEICQEQFEQYWDEEEEEWHLKNAIRVDEKIYHPSCYEDYQNTSSFDCTPSPSKTPVENPLNIMLNIVKQETPESCDSPKVKEEPDDTPTACAEESTPASTDIKTEPDESV</sequence>
<dbReference type="InterPro" id="IPR021605">
    <property type="entry name" value="Pcf11_Clp1-ID"/>
</dbReference>
<feature type="compositionally biased region" description="Basic and acidic residues" evidence="15">
    <location>
        <begin position="422"/>
        <end position="436"/>
    </location>
</feature>
<evidence type="ECO:0000313" key="18">
    <source>
        <dbReference type="Proteomes" id="UP000539032"/>
    </source>
</evidence>
<comment type="subunit">
    <text evidence="11">Associates with the phosphorylated CTD domain of POLR2A /RNA polymerase II.</text>
</comment>
<evidence type="ECO:0000256" key="3">
    <source>
        <dbReference type="ARBA" id="ARBA00022499"/>
    </source>
</evidence>
<feature type="region of interest" description="Disordered" evidence="15">
    <location>
        <begin position="1262"/>
        <end position="1292"/>
    </location>
</feature>
<dbReference type="SMART" id="SM00582">
    <property type="entry name" value="RPR"/>
    <property type="match status" value="1"/>
</dbReference>
<feature type="compositionally biased region" description="Polar residues" evidence="15">
    <location>
        <begin position="1262"/>
        <end position="1276"/>
    </location>
</feature>
<dbReference type="FunFam" id="1.25.40.90:FF:000015">
    <property type="entry name" value="Pre-mRNA cleavage complex 2 protein Pcf11"/>
    <property type="match status" value="1"/>
</dbReference>
<dbReference type="InterPro" id="IPR006569">
    <property type="entry name" value="CID_dom"/>
</dbReference>
<feature type="compositionally biased region" description="Polar residues" evidence="15">
    <location>
        <begin position="319"/>
        <end position="340"/>
    </location>
</feature>
<evidence type="ECO:0000256" key="14">
    <source>
        <dbReference type="SAM" id="Coils"/>
    </source>
</evidence>
<feature type="region of interest" description="Disordered" evidence="15">
    <location>
        <begin position="163"/>
        <end position="189"/>
    </location>
</feature>
<feature type="compositionally biased region" description="Basic residues" evidence="15">
    <location>
        <begin position="488"/>
        <end position="502"/>
    </location>
</feature>
<feature type="compositionally biased region" description="Basic and acidic residues" evidence="15">
    <location>
        <begin position="595"/>
        <end position="611"/>
    </location>
</feature>
<feature type="non-terminal residue" evidence="17">
    <location>
        <position position="1"/>
    </location>
</feature>
<keyword evidence="9" id="KW-0539">Nucleus</keyword>
<feature type="compositionally biased region" description="Polar residues" evidence="15">
    <location>
        <begin position="171"/>
        <end position="184"/>
    </location>
</feature>
<dbReference type="InterPro" id="IPR048829">
    <property type="entry name" value="PCF11_RFEG_rpt"/>
</dbReference>
<keyword evidence="5" id="KW-0507">mRNA processing</keyword>
<dbReference type="InterPro" id="IPR054127">
    <property type="entry name" value="Pcf11_C"/>
</dbReference>
<dbReference type="GO" id="GO:0005849">
    <property type="term" value="C:mRNA cleavage factor complex"/>
    <property type="evidence" value="ECO:0007669"/>
    <property type="project" value="InterPro"/>
</dbReference>
<evidence type="ECO:0000256" key="11">
    <source>
        <dbReference type="ARBA" id="ARBA00063659"/>
    </source>
</evidence>
<feature type="compositionally biased region" description="Basic and acidic residues" evidence="15">
    <location>
        <begin position="524"/>
        <end position="563"/>
    </location>
</feature>
<evidence type="ECO:0000256" key="7">
    <source>
        <dbReference type="ARBA" id="ARBA00022990"/>
    </source>
</evidence>
<dbReference type="Gene3D" id="1.25.40.90">
    <property type="match status" value="1"/>
</dbReference>
<evidence type="ECO:0000256" key="1">
    <source>
        <dbReference type="ARBA" id="ARBA00004123"/>
    </source>
</evidence>
<comment type="caution">
    <text evidence="17">The sequence shown here is derived from an EMBL/GenBank/DDBJ whole genome shotgun (WGS) entry which is preliminary data.</text>
</comment>
<evidence type="ECO:0000259" key="16">
    <source>
        <dbReference type="PROSITE" id="PS51391"/>
    </source>
</evidence>
<dbReference type="Pfam" id="PF21936">
    <property type="entry name" value="Pcf11_C"/>
    <property type="match status" value="1"/>
</dbReference>
<keyword evidence="3" id="KW-1017">Isopeptide bond</keyword>
<feature type="coiled-coil region" evidence="14">
    <location>
        <begin position="206"/>
        <end position="233"/>
    </location>
</feature>
<dbReference type="GO" id="GO:0006369">
    <property type="term" value="P:termination of RNA polymerase II transcription"/>
    <property type="evidence" value="ECO:0007669"/>
    <property type="project" value="InterPro"/>
</dbReference>
<evidence type="ECO:0000256" key="12">
    <source>
        <dbReference type="ARBA" id="ARBA00068814"/>
    </source>
</evidence>
<dbReference type="PANTHER" id="PTHR15921:SF3">
    <property type="entry name" value="PRE-MRNA CLEAVAGE COMPLEX 2 PROTEIN PCF11"/>
    <property type="match status" value="1"/>
</dbReference>
<evidence type="ECO:0000256" key="6">
    <source>
        <dbReference type="ARBA" id="ARBA00022843"/>
    </source>
</evidence>
<dbReference type="OrthoDB" id="343582at2759"/>
<dbReference type="GO" id="GO:0031124">
    <property type="term" value="P:mRNA 3'-end processing"/>
    <property type="evidence" value="ECO:0007669"/>
    <property type="project" value="InterPro"/>
</dbReference>
<dbReference type="CDD" id="cd16982">
    <property type="entry name" value="CID_Pcf11"/>
    <property type="match status" value="1"/>
</dbReference>
<feature type="domain" description="CID" evidence="16">
    <location>
        <begin position="13"/>
        <end position="141"/>
    </location>
</feature>